<keyword evidence="1" id="KW-1133">Transmembrane helix</keyword>
<sequence>MGFIIRTIVTAVAVWVASLLVSGIQVGESGWKKVGTLLLVALIFGLVNAVIKPIIQTIGCAFYALTLGLVALVVNALLFWLTSWIADKIDLPFHINGFWAAFWGGIIVAIVSWVLGLITPGGDND</sequence>
<dbReference type="RefSeq" id="WP_197006612.1">
    <property type="nucleotide sequence ID" value="NZ_BONS01000006.1"/>
</dbReference>
<keyword evidence="3" id="KW-1185">Reference proteome</keyword>
<organism evidence="2 3">
    <name type="scientific">Longispora fulva</name>
    <dbReference type="NCBI Taxonomy" id="619741"/>
    <lineage>
        <taxon>Bacteria</taxon>
        <taxon>Bacillati</taxon>
        <taxon>Actinomycetota</taxon>
        <taxon>Actinomycetes</taxon>
        <taxon>Micromonosporales</taxon>
        <taxon>Micromonosporaceae</taxon>
        <taxon>Longispora</taxon>
    </lineage>
</organism>
<feature type="transmembrane region" description="Helical" evidence="1">
    <location>
        <begin position="98"/>
        <end position="118"/>
    </location>
</feature>
<accession>A0A8J7KM34</accession>
<dbReference type="AlphaFoldDB" id="A0A8J7KM34"/>
<dbReference type="Proteomes" id="UP000622552">
    <property type="component" value="Unassembled WGS sequence"/>
</dbReference>
<name>A0A8J7KM34_9ACTN</name>
<evidence type="ECO:0000313" key="3">
    <source>
        <dbReference type="Proteomes" id="UP000622552"/>
    </source>
</evidence>
<evidence type="ECO:0000313" key="2">
    <source>
        <dbReference type="EMBL" id="MBG6140029.1"/>
    </source>
</evidence>
<dbReference type="EMBL" id="JADOUF010000001">
    <property type="protein sequence ID" value="MBG6140029.1"/>
    <property type="molecule type" value="Genomic_DNA"/>
</dbReference>
<dbReference type="InterPro" id="IPR007165">
    <property type="entry name" value="Phage_holin_4_2"/>
</dbReference>
<reference evidence="2" key="1">
    <citation type="submission" date="2020-11" db="EMBL/GenBank/DDBJ databases">
        <title>Sequencing the genomes of 1000 actinobacteria strains.</title>
        <authorList>
            <person name="Klenk H.-P."/>
        </authorList>
    </citation>
    <scope>NUCLEOTIDE SEQUENCE</scope>
    <source>
        <strain evidence="2">DSM 45356</strain>
    </source>
</reference>
<dbReference type="PANTHER" id="PTHR37309">
    <property type="entry name" value="SLR0284 PROTEIN"/>
    <property type="match status" value="1"/>
</dbReference>
<comment type="caution">
    <text evidence="2">The sequence shown here is derived from an EMBL/GenBank/DDBJ whole genome shotgun (WGS) entry which is preliminary data.</text>
</comment>
<feature type="transmembrane region" description="Helical" evidence="1">
    <location>
        <begin position="63"/>
        <end position="86"/>
    </location>
</feature>
<evidence type="ECO:0000256" key="1">
    <source>
        <dbReference type="SAM" id="Phobius"/>
    </source>
</evidence>
<keyword evidence="1" id="KW-0812">Transmembrane</keyword>
<protein>
    <submittedName>
        <fullName evidence="2">Putative membrane protein</fullName>
    </submittedName>
</protein>
<keyword evidence="1" id="KW-0472">Membrane</keyword>
<dbReference type="Pfam" id="PF04020">
    <property type="entry name" value="Phage_holin_4_2"/>
    <property type="match status" value="1"/>
</dbReference>
<gene>
    <name evidence="2" type="ORF">IW245_006223</name>
</gene>
<dbReference type="PANTHER" id="PTHR37309:SF1">
    <property type="entry name" value="SLR0284 PROTEIN"/>
    <property type="match status" value="1"/>
</dbReference>
<feature type="transmembrane region" description="Helical" evidence="1">
    <location>
        <begin position="33"/>
        <end position="51"/>
    </location>
</feature>
<proteinExistence type="predicted"/>